<evidence type="ECO:0000259" key="1">
    <source>
        <dbReference type="Pfam" id="PF20183"/>
    </source>
</evidence>
<dbReference type="Pfam" id="PF20183">
    <property type="entry name" value="DUF6546"/>
    <property type="match status" value="1"/>
</dbReference>
<keyword evidence="3" id="KW-1185">Reference proteome</keyword>
<organism evidence="2 3">
    <name type="scientific">Neodothiora populina</name>
    <dbReference type="NCBI Taxonomy" id="2781224"/>
    <lineage>
        <taxon>Eukaryota</taxon>
        <taxon>Fungi</taxon>
        <taxon>Dikarya</taxon>
        <taxon>Ascomycota</taxon>
        <taxon>Pezizomycotina</taxon>
        <taxon>Dothideomycetes</taxon>
        <taxon>Dothideomycetidae</taxon>
        <taxon>Dothideales</taxon>
        <taxon>Dothioraceae</taxon>
        <taxon>Neodothiora</taxon>
    </lineage>
</organism>
<feature type="domain" description="DUF6546" evidence="1">
    <location>
        <begin position="388"/>
        <end position="467"/>
    </location>
</feature>
<reference evidence="2 3" key="1">
    <citation type="submission" date="2024-07" db="EMBL/GenBank/DDBJ databases">
        <title>Draft sequence of the Neodothiora populina.</title>
        <authorList>
            <person name="Drown D.D."/>
            <person name="Schuette U.S."/>
            <person name="Buechlein A.B."/>
            <person name="Rusch D.R."/>
            <person name="Winton L.W."/>
            <person name="Adams G.A."/>
        </authorList>
    </citation>
    <scope>NUCLEOTIDE SEQUENCE [LARGE SCALE GENOMIC DNA]</scope>
    <source>
        <strain evidence="2 3">CPC 39397</strain>
    </source>
</reference>
<proteinExistence type="predicted"/>
<evidence type="ECO:0000313" key="2">
    <source>
        <dbReference type="EMBL" id="KAL1305538.1"/>
    </source>
</evidence>
<dbReference type="Proteomes" id="UP001562354">
    <property type="component" value="Unassembled WGS sequence"/>
</dbReference>
<comment type="caution">
    <text evidence="2">The sequence shown here is derived from an EMBL/GenBank/DDBJ whole genome shotgun (WGS) entry which is preliminary data.</text>
</comment>
<gene>
    <name evidence="2" type="ORF">AAFC00_007148</name>
</gene>
<sequence length="471" mass="53241">MTFNNLPYSIVAIIASHLEEPLASYASISQSWKYAVESLTFRELRLYDAERLQKLRNTVTYDRRSAVRSIDLTVQLPEYEGDKFGEVESETDKQTNNKVFTETLKDLWQTLGSWEDGGEEADGKGTSRRGGLALQVQAISKSDFIHMPMAKKKERQMSADFGEVEDIFESRYGASYLRLTEDLPHLSSIVELAVLGQKRVRLISGTAVVAIMQSLPRLRKLDAELSDRESKDLDLRNRERQDFAKSLLTLQSKTLVNMRLHYPGVVPENQHFSPPVIPKTDGVDSFSASMHAFSQQLESLSITAVLSTDFYCPPTTDQEALSLWPNLQTLDLHIWSCTPSGEWIIERDPTEPASEENVDPDAEAYEGLSDWMRPAQIPARMHHPANTFRTSVRPQMMNDLYIVAGKAVARMPKLRSFVLRVGGRIHRFEFSSNGTDAAEVQWTGASATKYEPSNEVVETWRRACRRETVAA</sequence>
<name>A0ABR3PHB3_9PEZI</name>
<dbReference type="RefSeq" id="XP_069201811.1">
    <property type="nucleotide sequence ID" value="XM_069347208.1"/>
</dbReference>
<dbReference type="InterPro" id="IPR046676">
    <property type="entry name" value="DUF6546"/>
</dbReference>
<dbReference type="EMBL" id="JBFMKM010000006">
    <property type="protein sequence ID" value="KAL1305538.1"/>
    <property type="molecule type" value="Genomic_DNA"/>
</dbReference>
<protein>
    <recommendedName>
        <fullName evidence="1">DUF6546 domain-containing protein</fullName>
    </recommendedName>
</protein>
<dbReference type="GeneID" id="95980847"/>
<accession>A0ABR3PHB3</accession>
<evidence type="ECO:0000313" key="3">
    <source>
        <dbReference type="Proteomes" id="UP001562354"/>
    </source>
</evidence>